<dbReference type="AlphaFoldDB" id="A0A2N5DQ57"/>
<sequence length="95" mass="10355">MKNPRIFDGIGALQFGESDAPVRYHLTVVQDRRGLSAFGTVEGDVDTLRQAQDAPDTHLVLSGGDHELKIVITRHTYGEPAEFKSDGNIAPALRP</sequence>
<protein>
    <submittedName>
        <fullName evidence="1">Uncharacterized protein</fullName>
    </submittedName>
</protein>
<keyword evidence="2" id="KW-1185">Reference proteome</keyword>
<dbReference type="Proteomes" id="UP000234479">
    <property type="component" value="Unassembled WGS sequence"/>
</dbReference>
<comment type="caution">
    <text evidence="1">The sequence shown here is derived from an EMBL/GenBank/DDBJ whole genome shotgun (WGS) entry which is preliminary data.</text>
</comment>
<dbReference type="OrthoDB" id="8366098at2"/>
<name>A0A2N5DQ57_9CAUL</name>
<organism evidence="1 2">
    <name type="scientific">Caulobacter zeae</name>
    <dbReference type="NCBI Taxonomy" id="2055137"/>
    <lineage>
        <taxon>Bacteria</taxon>
        <taxon>Pseudomonadati</taxon>
        <taxon>Pseudomonadota</taxon>
        <taxon>Alphaproteobacteria</taxon>
        <taxon>Caulobacterales</taxon>
        <taxon>Caulobacteraceae</taxon>
        <taxon>Caulobacter</taxon>
    </lineage>
</organism>
<evidence type="ECO:0000313" key="1">
    <source>
        <dbReference type="EMBL" id="PLR28135.1"/>
    </source>
</evidence>
<dbReference type="EMBL" id="PJRS01000010">
    <property type="protein sequence ID" value="PLR28135.1"/>
    <property type="molecule type" value="Genomic_DNA"/>
</dbReference>
<reference evidence="1 2" key="1">
    <citation type="submission" date="2017-12" db="EMBL/GenBank/DDBJ databases">
        <title>The genome sequence of Caulobacter sp. 410.</title>
        <authorList>
            <person name="Gao J."/>
            <person name="Mao X."/>
            <person name="Sun J."/>
        </authorList>
    </citation>
    <scope>NUCLEOTIDE SEQUENCE [LARGE SCALE GENOMIC DNA]</scope>
    <source>
        <strain evidence="1 2">410</strain>
    </source>
</reference>
<accession>A0A2N5DQ57</accession>
<proteinExistence type="predicted"/>
<dbReference type="RefSeq" id="WP_101716688.1">
    <property type="nucleotide sequence ID" value="NZ_PJRS01000010.1"/>
</dbReference>
<gene>
    <name evidence="1" type="ORF">SGCZBJ_03765</name>
</gene>
<evidence type="ECO:0000313" key="2">
    <source>
        <dbReference type="Proteomes" id="UP000234479"/>
    </source>
</evidence>